<dbReference type="AlphaFoldDB" id="A0AAN9G631"/>
<sequence length="142" mass="15710">MPPARLPERPKPPTGQQMLADIANADDNDVVFLEGQALDLSDLTPSTPEGGPEGADKALTEAMLKHAEAREAAQRSYHKALELLQRVKTLEESPARLELQYTHLSDLGQEMSKVIKDLQESSSHVMQNKKEPKSSKGNKKKR</sequence>
<evidence type="ECO:0000256" key="1">
    <source>
        <dbReference type="ARBA" id="ARBA00006137"/>
    </source>
</evidence>
<name>A0AAN9G631_9CAEN</name>
<accession>A0AAN9G631</accession>
<dbReference type="Pfam" id="PF15136">
    <property type="entry name" value="UPF0449"/>
    <property type="match status" value="1"/>
</dbReference>
<feature type="region of interest" description="Disordered" evidence="2">
    <location>
        <begin position="37"/>
        <end position="56"/>
    </location>
</feature>
<dbReference type="PANTHER" id="PTHR34766">
    <property type="entry name" value="UPF0449 PROTEIN C19ORF25"/>
    <property type="match status" value="1"/>
</dbReference>
<comment type="caution">
    <text evidence="3">The sequence shown here is derived from an EMBL/GenBank/DDBJ whole genome shotgun (WGS) entry which is preliminary data.</text>
</comment>
<organism evidence="3 4">
    <name type="scientific">Littorina saxatilis</name>
    <dbReference type="NCBI Taxonomy" id="31220"/>
    <lineage>
        <taxon>Eukaryota</taxon>
        <taxon>Metazoa</taxon>
        <taxon>Spiralia</taxon>
        <taxon>Lophotrochozoa</taxon>
        <taxon>Mollusca</taxon>
        <taxon>Gastropoda</taxon>
        <taxon>Caenogastropoda</taxon>
        <taxon>Littorinimorpha</taxon>
        <taxon>Littorinoidea</taxon>
        <taxon>Littorinidae</taxon>
        <taxon>Littorina</taxon>
    </lineage>
</organism>
<reference evidence="3 4" key="1">
    <citation type="submission" date="2024-02" db="EMBL/GenBank/DDBJ databases">
        <title>Chromosome-scale genome assembly of the rough periwinkle Littorina saxatilis.</title>
        <authorList>
            <person name="De Jode A."/>
            <person name="Faria R."/>
            <person name="Formenti G."/>
            <person name="Sims Y."/>
            <person name="Smith T.P."/>
            <person name="Tracey A."/>
            <person name="Wood J.M.D."/>
            <person name="Zagrodzka Z.B."/>
            <person name="Johannesson K."/>
            <person name="Butlin R.K."/>
            <person name="Leder E.H."/>
        </authorList>
    </citation>
    <scope>NUCLEOTIDE SEQUENCE [LARGE SCALE GENOMIC DNA]</scope>
    <source>
        <strain evidence="3">Snail1</strain>
        <tissue evidence="3">Muscle</tissue>
    </source>
</reference>
<evidence type="ECO:0000313" key="4">
    <source>
        <dbReference type="Proteomes" id="UP001374579"/>
    </source>
</evidence>
<dbReference type="EMBL" id="JBAMIC010000018">
    <property type="protein sequence ID" value="KAK7095240.1"/>
    <property type="molecule type" value="Genomic_DNA"/>
</dbReference>
<dbReference type="PANTHER" id="PTHR34766:SF1">
    <property type="entry name" value="UPF0449 PROTEIN C19ORF25"/>
    <property type="match status" value="1"/>
</dbReference>
<gene>
    <name evidence="3" type="ORF">V1264_006674</name>
</gene>
<dbReference type="InterPro" id="IPR028227">
    <property type="entry name" value="UPF0449"/>
</dbReference>
<feature type="region of interest" description="Disordered" evidence="2">
    <location>
        <begin position="115"/>
        <end position="142"/>
    </location>
</feature>
<dbReference type="Proteomes" id="UP001374579">
    <property type="component" value="Unassembled WGS sequence"/>
</dbReference>
<proteinExistence type="inferred from homology"/>
<comment type="similarity">
    <text evidence="1">Belongs to the UPF0449 family.</text>
</comment>
<keyword evidence="4" id="KW-1185">Reference proteome</keyword>
<evidence type="ECO:0000313" key="3">
    <source>
        <dbReference type="EMBL" id="KAK7095240.1"/>
    </source>
</evidence>
<protein>
    <submittedName>
        <fullName evidence="3">Uncharacterized protein</fullName>
    </submittedName>
</protein>
<evidence type="ECO:0000256" key="2">
    <source>
        <dbReference type="SAM" id="MobiDB-lite"/>
    </source>
</evidence>